<keyword evidence="1" id="KW-0175">Coiled coil</keyword>
<name>X0WDE4_9ZZZZ</name>
<sequence length="263" mass="30314">DIASNIRRENAKNVGRGKGEVAMSVDGLLQVVIDIEEDIVKGLETMSPETSNMRHTSKRLSESINILSQEPEREPIVPRKPVGPKAPRGVKVELDKIQEEVSGQVRRVLDRIMKWEGNKEELDEKRHGLEEELEEASRDLKDRIKEVQDKEREALKEQLAMLTKVRDLYIESLEQFDETDAIVERFRDGALVIQRTVQEEVIEPEELAVLKFQVESLKRLHPRIAKKIDEMGAKFIKGHTSLERQIRDIAQIVMRKEPVKESQ</sequence>
<evidence type="ECO:0000313" key="2">
    <source>
        <dbReference type="EMBL" id="GAG22583.1"/>
    </source>
</evidence>
<feature type="non-terminal residue" evidence="2">
    <location>
        <position position="263"/>
    </location>
</feature>
<protein>
    <submittedName>
        <fullName evidence="2">Uncharacterized protein</fullName>
    </submittedName>
</protein>
<gene>
    <name evidence="2" type="ORF">S01H1_47574</name>
</gene>
<evidence type="ECO:0000256" key="1">
    <source>
        <dbReference type="SAM" id="Coils"/>
    </source>
</evidence>
<feature type="non-terminal residue" evidence="2">
    <location>
        <position position="1"/>
    </location>
</feature>
<organism evidence="2">
    <name type="scientific">marine sediment metagenome</name>
    <dbReference type="NCBI Taxonomy" id="412755"/>
    <lineage>
        <taxon>unclassified sequences</taxon>
        <taxon>metagenomes</taxon>
        <taxon>ecological metagenomes</taxon>
    </lineage>
</organism>
<comment type="caution">
    <text evidence="2">The sequence shown here is derived from an EMBL/GenBank/DDBJ whole genome shotgun (WGS) entry which is preliminary data.</text>
</comment>
<dbReference type="AlphaFoldDB" id="X0WDE4"/>
<reference evidence="2" key="1">
    <citation type="journal article" date="2014" name="Front. Microbiol.">
        <title>High frequency of phylogenetically diverse reductive dehalogenase-homologous genes in deep subseafloor sedimentary metagenomes.</title>
        <authorList>
            <person name="Kawai M."/>
            <person name="Futagami T."/>
            <person name="Toyoda A."/>
            <person name="Takaki Y."/>
            <person name="Nishi S."/>
            <person name="Hori S."/>
            <person name="Arai W."/>
            <person name="Tsubouchi T."/>
            <person name="Morono Y."/>
            <person name="Uchiyama I."/>
            <person name="Ito T."/>
            <person name="Fujiyama A."/>
            <person name="Inagaki F."/>
            <person name="Takami H."/>
        </authorList>
    </citation>
    <scope>NUCLEOTIDE SEQUENCE</scope>
    <source>
        <strain evidence="2">Expedition CK06-06</strain>
    </source>
</reference>
<dbReference type="EMBL" id="BARS01030504">
    <property type="protein sequence ID" value="GAG22583.1"/>
    <property type="molecule type" value="Genomic_DNA"/>
</dbReference>
<proteinExistence type="predicted"/>
<feature type="coiled-coil region" evidence="1">
    <location>
        <begin position="105"/>
        <end position="165"/>
    </location>
</feature>
<accession>X0WDE4</accession>